<evidence type="ECO:0000313" key="4">
    <source>
        <dbReference type="EMBL" id="KAG7093948.1"/>
    </source>
</evidence>
<sequence length="412" mass="44645">MAKSPSPKPSPPVHPIISSLTLIPALPPPAFVSLARKPSSPLMTPMIPLAVLNQEHLPGIPQSPDLSTPLVGSISTRPTTNRLRSLSTAGEYDANDFVTSPTPQPPGKESADYFSTVPHPLPKPLDGGEEVNGKDNTGAGIASQTPITPGGLMTRLKSFGKPKRTPSEVAPPTPSVPPIPEKEKDKEGTEESDPITSTEADTKARLLSLPLSPPPSSEAPVHALPSNMTITISEGHTTVYRGPVNNTGHDVTSLEEAMPMWLLECLLFNKLPTAPAQVKVSFILMPWQGEGLSEEEKLPELLNITQSKLTASRWLRVRKLVHHVQDKLEKLTNSISHNSPRTSIDSNAHTSTKSRAAAENMYEILCNEVVLPLDMTLAAVRQYVWKQAGELTMHYRLKEMRTVEVGIFGLAM</sequence>
<dbReference type="InterPro" id="IPR021772">
    <property type="entry name" value="WDR48/Bun107"/>
</dbReference>
<feature type="compositionally biased region" description="Basic and acidic residues" evidence="3">
    <location>
        <begin position="180"/>
        <end position="189"/>
    </location>
</feature>
<keyword evidence="5" id="KW-1185">Reference proteome</keyword>
<dbReference type="GO" id="GO:0043130">
    <property type="term" value="F:ubiquitin binding"/>
    <property type="evidence" value="ECO:0007669"/>
    <property type="project" value="TreeGrafter"/>
</dbReference>
<name>A0A9P7UTX5_9AGAR</name>
<evidence type="ECO:0000256" key="1">
    <source>
        <dbReference type="ARBA" id="ARBA00022574"/>
    </source>
</evidence>
<keyword evidence="2" id="KW-0677">Repeat</keyword>
<feature type="compositionally biased region" description="Polar residues" evidence="3">
    <location>
        <begin position="73"/>
        <end position="88"/>
    </location>
</feature>
<dbReference type="GeneID" id="66076657"/>
<feature type="region of interest" description="Disordered" evidence="3">
    <location>
        <begin position="60"/>
        <end position="201"/>
    </location>
</feature>
<dbReference type="GO" id="GO:0000724">
    <property type="term" value="P:double-strand break repair via homologous recombination"/>
    <property type="evidence" value="ECO:0007669"/>
    <property type="project" value="TreeGrafter"/>
</dbReference>
<proteinExistence type="predicted"/>
<evidence type="ECO:0000313" key="5">
    <source>
        <dbReference type="Proteomes" id="UP001049176"/>
    </source>
</evidence>
<evidence type="ECO:0000256" key="3">
    <source>
        <dbReference type="SAM" id="MobiDB-lite"/>
    </source>
</evidence>
<dbReference type="CDD" id="cd17041">
    <property type="entry name" value="Ubl_WDR48"/>
    <property type="match status" value="1"/>
</dbReference>
<evidence type="ECO:0000256" key="2">
    <source>
        <dbReference type="ARBA" id="ARBA00022737"/>
    </source>
</evidence>
<organism evidence="4 5">
    <name type="scientific">Marasmius oreades</name>
    <name type="common">fairy-ring Marasmius</name>
    <dbReference type="NCBI Taxonomy" id="181124"/>
    <lineage>
        <taxon>Eukaryota</taxon>
        <taxon>Fungi</taxon>
        <taxon>Dikarya</taxon>
        <taxon>Basidiomycota</taxon>
        <taxon>Agaricomycotina</taxon>
        <taxon>Agaricomycetes</taxon>
        <taxon>Agaricomycetidae</taxon>
        <taxon>Agaricales</taxon>
        <taxon>Marasmiineae</taxon>
        <taxon>Marasmiaceae</taxon>
        <taxon>Marasmius</taxon>
    </lineage>
</organism>
<dbReference type="KEGG" id="more:E1B28_007581"/>
<protein>
    <submittedName>
        <fullName evidence="4">Uncharacterized protein</fullName>
    </submittedName>
</protein>
<keyword evidence="1" id="KW-0853">WD repeat</keyword>
<dbReference type="Proteomes" id="UP001049176">
    <property type="component" value="Chromosome 4"/>
</dbReference>
<feature type="compositionally biased region" description="Pro residues" evidence="3">
    <location>
        <begin position="169"/>
        <end position="179"/>
    </location>
</feature>
<dbReference type="RefSeq" id="XP_043010418.1">
    <property type="nucleotide sequence ID" value="XM_043152332.1"/>
</dbReference>
<accession>A0A9P7UTX5</accession>
<dbReference type="InterPro" id="IPR051246">
    <property type="entry name" value="WDR48"/>
</dbReference>
<dbReference type="PANTHER" id="PTHR19862">
    <property type="entry name" value="WD REPEAT-CONTAINING PROTEIN 48"/>
    <property type="match status" value="1"/>
</dbReference>
<dbReference type="OrthoDB" id="2421129at2759"/>
<dbReference type="EMBL" id="CM032184">
    <property type="protein sequence ID" value="KAG7093948.1"/>
    <property type="molecule type" value="Genomic_DNA"/>
</dbReference>
<dbReference type="Pfam" id="PF11816">
    <property type="entry name" value="DUF3337"/>
    <property type="match status" value="1"/>
</dbReference>
<comment type="caution">
    <text evidence="4">The sequence shown here is derived from an EMBL/GenBank/DDBJ whole genome shotgun (WGS) entry which is preliminary data.</text>
</comment>
<dbReference type="PANTHER" id="PTHR19862:SF14">
    <property type="entry name" value="WD REPEAT-CONTAINING PROTEIN 48"/>
    <property type="match status" value="1"/>
</dbReference>
<reference evidence="4" key="1">
    <citation type="journal article" date="2021" name="Genome Biol. Evol.">
        <title>The assembled and annotated genome of the fairy-ring fungus Marasmius oreades.</title>
        <authorList>
            <person name="Hiltunen M."/>
            <person name="Ament-Velasquez S.L."/>
            <person name="Johannesson H."/>
        </authorList>
    </citation>
    <scope>NUCLEOTIDE SEQUENCE</scope>
    <source>
        <strain evidence="4">03SP1</strain>
    </source>
</reference>
<gene>
    <name evidence="4" type="ORF">E1B28_007581</name>
</gene>
<dbReference type="AlphaFoldDB" id="A0A9P7UTX5"/>